<dbReference type="PROSITE" id="PS50113">
    <property type="entry name" value="PAC"/>
    <property type="match status" value="1"/>
</dbReference>
<protein>
    <recommendedName>
        <fullName evidence="2">histidine kinase</fullName>
        <ecNumber evidence="2">2.7.13.3</ecNumber>
    </recommendedName>
</protein>
<evidence type="ECO:0000256" key="3">
    <source>
        <dbReference type="ARBA" id="ARBA00022543"/>
    </source>
</evidence>
<dbReference type="NCBIfam" id="TIGR00229">
    <property type="entry name" value="sensory_box"/>
    <property type="match status" value="1"/>
</dbReference>
<evidence type="ECO:0000256" key="10">
    <source>
        <dbReference type="ARBA" id="ARBA00022741"/>
    </source>
</evidence>
<dbReference type="Proteomes" id="UP001501310">
    <property type="component" value="Unassembled WGS sequence"/>
</dbReference>
<dbReference type="InterPro" id="IPR011102">
    <property type="entry name" value="Sig_transdc_His_kinase_HWE"/>
</dbReference>
<keyword evidence="12" id="KW-0067">ATP-binding</keyword>
<evidence type="ECO:0000256" key="7">
    <source>
        <dbReference type="ARBA" id="ARBA00022643"/>
    </source>
</evidence>
<dbReference type="Pfam" id="PF08448">
    <property type="entry name" value="PAS_4"/>
    <property type="match status" value="1"/>
</dbReference>
<dbReference type="CDD" id="cd00130">
    <property type="entry name" value="PAS"/>
    <property type="match status" value="1"/>
</dbReference>
<evidence type="ECO:0000313" key="17">
    <source>
        <dbReference type="EMBL" id="GAA4002019.1"/>
    </source>
</evidence>
<dbReference type="InterPro" id="IPR001610">
    <property type="entry name" value="PAC"/>
</dbReference>
<keyword evidence="18" id="KW-1185">Reference proteome</keyword>
<dbReference type="InterPro" id="IPR036890">
    <property type="entry name" value="HATPase_C_sf"/>
</dbReference>
<dbReference type="GO" id="GO:0016301">
    <property type="term" value="F:kinase activity"/>
    <property type="evidence" value="ECO:0007669"/>
    <property type="project" value="UniProtKB-KW"/>
</dbReference>
<keyword evidence="11 17" id="KW-0418">Kinase</keyword>
<dbReference type="Pfam" id="PF07536">
    <property type="entry name" value="HWE_HK"/>
    <property type="match status" value="1"/>
</dbReference>
<evidence type="ECO:0000256" key="14">
    <source>
        <dbReference type="ARBA" id="ARBA00023026"/>
    </source>
</evidence>
<evidence type="ECO:0000256" key="9">
    <source>
        <dbReference type="ARBA" id="ARBA00022737"/>
    </source>
</evidence>
<dbReference type="InterPro" id="IPR013656">
    <property type="entry name" value="PAS_4"/>
</dbReference>
<evidence type="ECO:0000256" key="2">
    <source>
        <dbReference type="ARBA" id="ARBA00012438"/>
    </source>
</evidence>
<keyword evidence="15" id="KW-0675">Receptor</keyword>
<evidence type="ECO:0000256" key="1">
    <source>
        <dbReference type="ARBA" id="ARBA00000085"/>
    </source>
</evidence>
<dbReference type="Gene3D" id="3.30.565.10">
    <property type="entry name" value="Histidine kinase-like ATPase, C-terminal domain"/>
    <property type="match status" value="1"/>
</dbReference>
<dbReference type="SUPFAM" id="SSF55785">
    <property type="entry name" value="PYP-like sensor domain (PAS domain)"/>
    <property type="match status" value="1"/>
</dbReference>
<dbReference type="InterPro" id="IPR035965">
    <property type="entry name" value="PAS-like_dom_sf"/>
</dbReference>
<evidence type="ECO:0000256" key="8">
    <source>
        <dbReference type="ARBA" id="ARBA00022679"/>
    </source>
</evidence>
<keyword evidence="13" id="KW-0157">Chromophore</keyword>
<comment type="catalytic activity">
    <reaction evidence="1">
        <text>ATP + protein L-histidine = ADP + protein N-phospho-L-histidine.</text>
        <dbReference type="EC" id="2.7.13.3"/>
    </reaction>
</comment>
<accession>A0ABP7RTF5</accession>
<dbReference type="InterPro" id="IPR000014">
    <property type="entry name" value="PAS"/>
</dbReference>
<evidence type="ECO:0000256" key="11">
    <source>
        <dbReference type="ARBA" id="ARBA00022777"/>
    </source>
</evidence>
<organism evidence="17 18">
    <name type="scientific">Sphingomonas humi</name>
    <dbReference type="NCBI Taxonomy" id="335630"/>
    <lineage>
        <taxon>Bacteria</taxon>
        <taxon>Pseudomonadati</taxon>
        <taxon>Pseudomonadota</taxon>
        <taxon>Alphaproteobacteria</taxon>
        <taxon>Sphingomonadales</taxon>
        <taxon>Sphingomonadaceae</taxon>
        <taxon>Sphingomonas</taxon>
    </lineage>
</organism>
<keyword evidence="6" id="KW-0285">Flavoprotein</keyword>
<keyword evidence="14" id="KW-0843">Virulence</keyword>
<evidence type="ECO:0000256" key="6">
    <source>
        <dbReference type="ARBA" id="ARBA00022630"/>
    </source>
</evidence>
<keyword evidence="8" id="KW-0808">Transferase</keyword>
<reference evidence="18" key="1">
    <citation type="journal article" date="2019" name="Int. J. Syst. Evol. Microbiol.">
        <title>The Global Catalogue of Microorganisms (GCM) 10K type strain sequencing project: providing services to taxonomists for standard genome sequencing and annotation.</title>
        <authorList>
            <consortium name="The Broad Institute Genomics Platform"/>
            <consortium name="The Broad Institute Genome Sequencing Center for Infectious Disease"/>
            <person name="Wu L."/>
            <person name="Ma J."/>
        </authorList>
    </citation>
    <scope>NUCLEOTIDE SEQUENCE [LARGE SCALE GENOMIC DNA]</scope>
    <source>
        <strain evidence="18">JCM 16603</strain>
    </source>
</reference>
<evidence type="ECO:0000259" key="16">
    <source>
        <dbReference type="PROSITE" id="PS50113"/>
    </source>
</evidence>
<evidence type="ECO:0000313" key="18">
    <source>
        <dbReference type="Proteomes" id="UP001501310"/>
    </source>
</evidence>
<dbReference type="InterPro" id="IPR000700">
    <property type="entry name" value="PAS-assoc_C"/>
</dbReference>
<proteinExistence type="predicted"/>
<dbReference type="PANTHER" id="PTHR41523">
    <property type="entry name" value="TWO-COMPONENT SYSTEM SENSOR PROTEIN"/>
    <property type="match status" value="1"/>
</dbReference>
<keyword evidence="5" id="KW-0716">Sensory transduction</keyword>
<dbReference type="PANTHER" id="PTHR41523:SF8">
    <property type="entry name" value="ETHYLENE RESPONSE SENSOR PROTEIN"/>
    <property type="match status" value="1"/>
</dbReference>
<evidence type="ECO:0000256" key="5">
    <source>
        <dbReference type="ARBA" id="ARBA00022606"/>
    </source>
</evidence>
<keyword evidence="3" id="KW-0600">Photoreceptor protein</keyword>
<name>A0ABP7RTF5_9SPHN</name>
<feature type="domain" description="PAC" evidence="16">
    <location>
        <begin position="111"/>
        <end position="163"/>
    </location>
</feature>
<gene>
    <name evidence="17" type="ORF">GCM10022211_11480</name>
</gene>
<dbReference type="Gene3D" id="3.30.450.20">
    <property type="entry name" value="PAS domain"/>
    <property type="match status" value="1"/>
</dbReference>
<keyword evidence="9" id="KW-0677">Repeat</keyword>
<dbReference type="EMBL" id="BAAAZD010000001">
    <property type="protein sequence ID" value="GAA4002019.1"/>
    <property type="molecule type" value="Genomic_DNA"/>
</dbReference>
<keyword evidence="7" id="KW-0288">FMN</keyword>
<sequence length="349" mass="37913">MVYDGAMQNVIAAERLRDREESPNAGALGFLQDHGLPLSSVVLAFFDQSDDCIKLLDVDGALQFMNCNGMRAMEVDDFGLVAGCPWESLWPAETQGQIATSLAEASAGRFYRFEAFCPTAKGTPRWWDVTVTPVRDARGEVAAILCSSHDVTDRKVKQEALASVAAEMKHRLRNAYTVGAAVSMAMAKDQPQHREFANELATRLMHLAGAQSSLIEVRESTLASIIDNVLKGFGNVDAVEIGPLPDVKLDEEKSKAFALVLGELSTNSLKYGAMSGRGRVRITARTTEEGFEIDWSEDNDGETPLLDLSKVTGGTGSELMRRMLASVGGRMESTLSKGAFEARISVRSR</sequence>
<evidence type="ECO:0000256" key="13">
    <source>
        <dbReference type="ARBA" id="ARBA00022991"/>
    </source>
</evidence>
<evidence type="ECO:0000256" key="4">
    <source>
        <dbReference type="ARBA" id="ARBA00022553"/>
    </source>
</evidence>
<evidence type="ECO:0000256" key="15">
    <source>
        <dbReference type="ARBA" id="ARBA00023170"/>
    </source>
</evidence>
<evidence type="ECO:0000256" key="12">
    <source>
        <dbReference type="ARBA" id="ARBA00022840"/>
    </source>
</evidence>
<dbReference type="EC" id="2.7.13.3" evidence="2"/>
<comment type="caution">
    <text evidence="17">The sequence shown here is derived from an EMBL/GenBank/DDBJ whole genome shotgun (WGS) entry which is preliminary data.</text>
</comment>
<keyword evidence="10" id="KW-0547">Nucleotide-binding</keyword>
<keyword evidence="4" id="KW-0597">Phosphoprotein</keyword>
<dbReference type="SMART" id="SM00086">
    <property type="entry name" value="PAC"/>
    <property type="match status" value="1"/>
</dbReference>